<evidence type="ECO:0000313" key="7">
    <source>
        <dbReference type="EMBL" id="MBF1164041.1"/>
    </source>
</evidence>
<dbReference type="CDD" id="cd20777">
    <property type="entry name" value="8prop_heme-binding_NirN"/>
    <property type="match status" value="1"/>
</dbReference>
<dbReference type="PANTHER" id="PTHR47197:SF3">
    <property type="entry name" value="DIHYDRO-HEME D1 DEHYDROGENASE"/>
    <property type="match status" value="1"/>
</dbReference>
<dbReference type="GO" id="GO:0046872">
    <property type="term" value="F:metal ion binding"/>
    <property type="evidence" value="ECO:0007669"/>
    <property type="project" value="UniProtKB-KW"/>
</dbReference>
<reference evidence="7" key="1">
    <citation type="submission" date="2020-04" db="EMBL/GenBank/DDBJ databases">
        <title>Deep metagenomics examines the oral microbiome during advanced dental caries in children, revealing novel taxa and co-occurrences with host molecules.</title>
        <authorList>
            <person name="Baker J.L."/>
            <person name="Morton J.T."/>
            <person name="Dinis M."/>
            <person name="Alvarez R."/>
            <person name="Tran N.C."/>
            <person name="Knight R."/>
            <person name="Edlund A."/>
        </authorList>
    </citation>
    <scope>NUCLEOTIDE SEQUENCE</scope>
    <source>
        <strain evidence="7">JCVI_32_bin.24</strain>
    </source>
</reference>
<proteinExistence type="predicted"/>
<keyword evidence="1 4" id="KW-0349">Heme</keyword>
<dbReference type="Gene3D" id="2.140.10.20">
    <property type="entry name" value="C-terminal (heme d1) domain of cytochrome cd1-nitrite reductase"/>
    <property type="match status" value="1"/>
</dbReference>
<dbReference type="Gene3D" id="1.10.760.10">
    <property type="entry name" value="Cytochrome c-like domain"/>
    <property type="match status" value="1"/>
</dbReference>
<dbReference type="InterPro" id="IPR051200">
    <property type="entry name" value="Host-pathogen_enzymatic-act"/>
</dbReference>
<evidence type="ECO:0000259" key="6">
    <source>
        <dbReference type="PROSITE" id="PS51007"/>
    </source>
</evidence>
<dbReference type="AlphaFoldDB" id="A0A930FYG9"/>
<dbReference type="Proteomes" id="UP000718593">
    <property type="component" value="Unassembled WGS sequence"/>
</dbReference>
<dbReference type="InterPro" id="IPR009056">
    <property type="entry name" value="Cyt_c-like_dom"/>
</dbReference>
<dbReference type="InterPro" id="IPR011048">
    <property type="entry name" value="Haem_d1_sf"/>
</dbReference>
<accession>A0A930FYG9</accession>
<dbReference type="PROSITE" id="PS51007">
    <property type="entry name" value="CYTC"/>
    <property type="match status" value="1"/>
</dbReference>
<keyword evidence="2 4" id="KW-0479">Metal-binding</keyword>
<protein>
    <submittedName>
        <fullName evidence="7">C-type cytochrome</fullName>
    </submittedName>
</protein>
<feature type="signal peptide" evidence="5">
    <location>
        <begin position="1"/>
        <end position="26"/>
    </location>
</feature>
<dbReference type="PANTHER" id="PTHR47197">
    <property type="entry name" value="PROTEIN NIRF"/>
    <property type="match status" value="1"/>
</dbReference>
<evidence type="ECO:0000256" key="2">
    <source>
        <dbReference type="ARBA" id="ARBA00022723"/>
    </source>
</evidence>
<organism evidence="7 8">
    <name type="scientific">Dechloromonas agitata</name>
    <dbReference type="NCBI Taxonomy" id="73030"/>
    <lineage>
        <taxon>Bacteria</taxon>
        <taxon>Pseudomonadati</taxon>
        <taxon>Pseudomonadota</taxon>
        <taxon>Betaproteobacteria</taxon>
        <taxon>Rhodocyclales</taxon>
        <taxon>Azonexaceae</taxon>
        <taxon>Dechloromonas</taxon>
    </lineage>
</organism>
<dbReference type="Pfam" id="PF13442">
    <property type="entry name" value="Cytochrome_CBB3"/>
    <property type="match status" value="1"/>
</dbReference>
<dbReference type="GO" id="GO:0020037">
    <property type="term" value="F:heme binding"/>
    <property type="evidence" value="ECO:0007669"/>
    <property type="project" value="InterPro"/>
</dbReference>
<evidence type="ECO:0000256" key="1">
    <source>
        <dbReference type="ARBA" id="ARBA00022617"/>
    </source>
</evidence>
<feature type="domain" description="Cytochrome c" evidence="6">
    <location>
        <begin position="24"/>
        <end position="102"/>
    </location>
</feature>
<dbReference type="InterPro" id="IPR003143">
    <property type="entry name" value="Cyt_cd1_C_sf"/>
</dbReference>
<dbReference type="EMBL" id="JABZMI010000033">
    <property type="protein sequence ID" value="MBF1164041.1"/>
    <property type="molecule type" value="Genomic_DNA"/>
</dbReference>
<dbReference type="GO" id="GO:0009055">
    <property type="term" value="F:electron transfer activity"/>
    <property type="evidence" value="ECO:0007669"/>
    <property type="project" value="InterPro"/>
</dbReference>
<sequence length="524" mass="58457">MSHWKILIPAGFAAYFLVGMAQLAEAADTSANYQQHCASCHGADRLGGIGPALLPENLARLRKPEAEKVIREGRPASQMLGFGNKLSAEEIKALVDYAYTPIKPMPAWGEKEITASRIVHEKQPLPDKPVFKADPLNLFVVVESGDHHVSILDGDKLEPIHRFQSRYALHGGPKFTPDGRYVFFASRDGWITKFDLWNLKVVAEVRAGINTRNAAVSGDGQWVAVANYLPHSLVILDADLNFKKLLPVADKEGKVSSRVSAVYDASPRQSFVAALKDVKEVWEISYNPKADDIPAGMIHDFNYKEGAFLPGFLNPVRTQLDDYLDDFYFTQGYDEVMGASRNDAKAAVSGQVVNLDARKKIADLELPGMPHLGSGISWKMGDRTVMATPNLNEGLVSIIDMQTWKTIKQIRTRGPGFFMRSHENSRYAWTDSMMSKEFKDTMQIIDKEKLEIVAELKPVPGKTFAHVEFTRDGKYVLASLWDMDGALIIYDAETLKEVKRLPMKKPVGKYNVWNKVTKSEGTSH</sequence>
<dbReference type="SUPFAM" id="SSF46626">
    <property type="entry name" value="Cytochrome c"/>
    <property type="match status" value="1"/>
</dbReference>
<evidence type="ECO:0000256" key="4">
    <source>
        <dbReference type="PROSITE-ProRule" id="PRU00433"/>
    </source>
</evidence>
<evidence type="ECO:0000256" key="5">
    <source>
        <dbReference type="SAM" id="SignalP"/>
    </source>
</evidence>
<keyword evidence="3 4" id="KW-0408">Iron</keyword>
<keyword evidence="5" id="KW-0732">Signal</keyword>
<comment type="caution">
    <text evidence="7">The sequence shown here is derived from an EMBL/GenBank/DDBJ whole genome shotgun (WGS) entry which is preliminary data.</text>
</comment>
<dbReference type="Pfam" id="PF02239">
    <property type="entry name" value="Cytochrom_D1"/>
    <property type="match status" value="1"/>
</dbReference>
<evidence type="ECO:0000313" key="8">
    <source>
        <dbReference type="Proteomes" id="UP000718593"/>
    </source>
</evidence>
<gene>
    <name evidence="7" type="ORF">HXL68_03265</name>
</gene>
<feature type="chain" id="PRO_5037319484" evidence="5">
    <location>
        <begin position="27"/>
        <end position="524"/>
    </location>
</feature>
<evidence type="ECO:0000256" key="3">
    <source>
        <dbReference type="ARBA" id="ARBA00023004"/>
    </source>
</evidence>
<dbReference type="InterPro" id="IPR036909">
    <property type="entry name" value="Cyt_c-like_dom_sf"/>
</dbReference>
<dbReference type="SUPFAM" id="SSF51004">
    <property type="entry name" value="C-terminal (heme d1) domain of cytochrome cd1-nitrite reductase"/>
    <property type="match status" value="1"/>
</dbReference>
<name>A0A930FYG9_9RHOO</name>